<evidence type="ECO:0000256" key="2">
    <source>
        <dbReference type="SAM" id="MobiDB-lite"/>
    </source>
</evidence>
<evidence type="ECO:0000256" key="1">
    <source>
        <dbReference type="SAM" id="Coils"/>
    </source>
</evidence>
<name>A0ABQ8K3I8_9APHY</name>
<dbReference type="Proteomes" id="UP000814176">
    <property type="component" value="Unassembled WGS sequence"/>
</dbReference>
<sequence length="1133" mass="122866">MSGAYDVSSEIFSLYSHPPMTRASTCSQASNPLVTPMDEGLLGATGNLDHPRGKSTKTVDAARVASITPDERCLTRESALHIINESYDEEPYGPYFSRPRGSPAHSPSSRLSRRGTTKELIGRFESMSPTKTSSTYLPETPRSRPGAYPAIEKTNKRSPIRQSIRNFLSVFKKSTGKTSGERSELSTVAEDAGARPVPDRVNTSRTSGSSCSNTPSFLSVPQVSEARESLSICQTPTSPTSARHSGPVLYLSRLPTSAADIHPIWAHCTAALHSTHLLLTSETSGGNPSTNIIAFRECADVRSLSSTELNPNERAMLPSQGTDGDRQVWKIFELLFEGRPRERFAVRSVGERAAWVSKIWDAILEAQEERSEAASIAARRNQSILSAGDKGTDSTRSVLCSTPGGRNSVLFVHSSGAGSTLNVDRALPDIPRPEEKPPAPKLSIQIPSSPLRPVASGSSPVSKLSPLPRPPTTPTKTQTTPTRTQSPSIMNLDKRSMVRQRLAQLESTNGSPSSARGSPSSTTASPTTVARARIPRSGQDSSGLRRQSTSASGVMDSLVESYRNTPVDSLLSAYSGRLTSVAPSSPARTPAISSFLKPLPQAHDLFSPGSRYSTDDEVVIRPSSASSEPQGQGSTNDARRHMIRLDTNAGPMKTPVAVREEPRALPQVPVHLREEPRRPPPEPVRVTLRDEPMRTLPPIPQESHEAIRSPGASFAGAKSRSPQRERIRESEPAEYGAVLGGIQNKVDTILDQVSQRQNTSPTSTVDLSGVLAKLEELRNDIQNGAAGAARSPTEPANLDKLNEMHAKLDVLGTLCQNLHDREPGAGQSTDDSEQVAEVLSLLQGAQEQWSAHTEQQTDSIRYLNELNSWLEAFVNHGTAQIENVAAGVQMLCKELGPVEELQEPAEDGQEQPPKGSLLADVRKLLVEAKGKEESSVVLHAAVNGLIAAVQEDLKKNAEARNMLTTESVVGLIDRQRQDQERMLRSLGTELSNEIRGERLRFVEAMKEATQINVQMHVEHFKGELTREVMLMTQEVSRLQRERQGLEQQIADLFAFYSKQKQAGAKIFQRAEQPRSQHHGRSRSAGPPMPGAQPLPVPMPGGSTASGMSPRATPRRPLPTPSPTSAHRPASSFM</sequence>
<feature type="compositionally biased region" description="Polar residues" evidence="2">
    <location>
        <begin position="128"/>
        <end position="137"/>
    </location>
</feature>
<keyword evidence="4" id="KW-1185">Reference proteome</keyword>
<gene>
    <name evidence="3" type="ORF">C8Q71DRAFT_882199</name>
</gene>
<proteinExistence type="predicted"/>
<feature type="region of interest" description="Disordered" evidence="2">
    <location>
        <begin position="421"/>
        <end position="554"/>
    </location>
</feature>
<comment type="caution">
    <text evidence="3">The sequence shown here is derived from an EMBL/GenBank/DDBJ whole genome shotgun (WGS) entry which is preliminary data.</text>
</comment>
<feature type="coiled-coil region" evidence="1">
    <location>
        <begin position="1021"/>
        <end position="1048"/>
    </location>
</feature>
<keyword evidence="1" id="KW-0175">Coiled coil</keyword>
<organism evidence="3 4">
    <name type="scientific">Rhodofomes roseus</name>
    <dbReference type="NCBI Taxonomy" id="34475"/>
    <lineage>
        <taxon>Eukaryota</taxon>
        <taxon>Fungi</taxon>
        <taxon>Dikarya</taxon>
        <taxon>Basidiomycota</taxon>
        <taxon>Agaricomycotina</taxon>
        <taxon>Agaricomycetes</taxon>
        <taxon>Polyporales</taxon>
        <taxon>Rhodofomes</taxon>
    </lineage>
</organism>
<feature type="region of interest" description="Disordered" evidence="2">
    <location>
        <begin position="1064"/>
        <end position="1133"/>
    </location>
</feature>
<feature type="compositionally biased region" description="Low complexity" evidence="2">
    <location>
        <begin position="511"/>
        <end position="532"/>
    </location>
</feature>
<evidence type="ECO:0000313" key="3">
    <source>
        <dbReference type="EMBL" id="KAH9831412.1"/>
    </source>
</evidence>
<feature type="region of interest" description="Disordered" evidence="2">
    <location>
        <begin position="128"/>
        <end position="150"/>
    </location>
</feature>
<feature type="region of interest" description="Disordered" evidence="2">
    <location>
        <begin position="90"/>
        <end position="115"/>
    </location>
</feature>
<protein>
    <recommendedName>
        <fullName evidence="5">PH domain-containing protein</fullName>
    </recommendedName>
</protein>
<feature type="compositionally biased region" description="Polar residues" evidence="2">
    <location>
        <begin position="201"/>
        <end position="216"/>
    </location>
</feature>
<feature type="compositionally biased region" description="Polar residues" evidence="2">
    <location>
        <begin position="623"/>
        <end position="636"/>
    </location>
</feature>
<feature type="compositionally biased region" description="Pro residues" evidence="2">
    <location>
        <begin position="1086"/>
        <end position="1098"/>
    </location>
</feature>
<reference evidence="3 4" key="1">
    <citation type="journal article" date="2021" name="Environ. Microbiol.">
        <title>Gene family expansions and transcriptome signatures uncover fungal adaptations to wood decay.</title>
        <authorList>
            <person name="Hage H."/>
            <person name="Miyauchi S."/>
            <person name="Viragh M."/>
            <person name="Drula E."/>
            <person name="Min B."/>
            <person name="Chaduli D."/>
            <person name="Navarro D."/>
            <person name="Favel A."/>
            <person name="Norest M."/>
            <person name="Lesage-Meessen L."/>
            <person name="Balint B."/>
            <person name="Merenyi Z."/>
            <person name="de Eugenio L."/>
            <person name="Morin E."/>
            <person name="Martinez A.T."/>
            <person name="Baldrian P."/>
            <person name="Stursova M."/>
            <person name="Martinez M.J."/>
            <person name="Novotny C."/>
            <person name="Magnuson J.K."/>
            <person name="Spatafora J.W."/>
            <person name="Maurice S."/>
            <person name="Pangilinan J."/>
            <person name="Andreopoulos W."/>
            <person name="LaButti K."/>
            <person name="Hundley H."/>
            <person name="Na H."/>
            <person name="Kuo A."/>
            <person name="Barry K."/>
            <person name="Lipzen A."/>
            <person name="Henrissat B."/>
            <person name="Riley R."/>
            <person name="Ahrendt S."/>
            <person name="Nagy L.G."/>
            <person name="Grigoriev I.V."/>
            <person name="Martin F."/>
            <person name="Rosso M.N."/>
        </authorList>
    </citation>
    <scope>NUCLEOTIDE SEQUENCE [LARGE SCALE GENOMIC DNA]</scope>
    <source>
        <strain evidence="3 4">CIRM-BRFM 1785</strain>
    </source>
</reference>
<dbReference type="EMBL" id="JADCUA010000026">
    <property type="protein sequence ID" value="KAH9831412.1"/>
    <property type="molecule type" value="Genomic_DNA"/>
</dbReference>
<evidence type="ECO:0000313" key="4">
    <source>
        <dbReference type="Proteomes" id="UP000814176"/>
    </source>
</evidence>
<evidence type="ECO:0008006" key="5">
    <source>
        <dbReference type="Google" id="ProtNLM"/>
    </source>
</evidence>
<dbReference type="GeneID" id="72009229"/>
<feature type="compositionally biased region" description="Low complexity" evidence="2">
    <location>
        <begin position="474"/>
        <end position="488"/>
    </location>
</feature>
<feature type="region of interest" description="Disordered" evidence="2">
    <location>
        <begin position="606"/>
        <end position="638"/>
    </location>
</feature>
<feature type="compositionally biased region" description="Basic and acidic residues" evidence="2">
    <location>
        <begin position="722"/>
        <end position="731"/>
    </location>
</feature>
<feature type="compositionally biased region" description="Polar residues" evidence="2">
    <location>
        <begin position="538"/>
        <end position="552"/>
    </location>
</feature>
<dbReference type="RefSeq" id="XP_047774539.1">
    <property type="nucleotide sequence ID" value="XM_047928497.1"/>
</dbReference>
<feature type="region of interest" description="Disordered" evidence="2">
    <location>
        <begin position="175"/>
        <end position="216"/>
    </location>
</feature>
<accession>A0ABQ8K3I8</accession>
<feature type="region of interest" description="Disordered" evidence="2">
    <location>
        <begin position="696"/>
        <end position="731"/>
    </location>
</feature>